<dbReference type="SFLD" id="SFLDG00363">
    <property type="entry name" value="AMPS_(cytGST):_Alpha-__Mu-__Pi"/>
    <property type="match status" value="1"/>
</dbReference>
<organism evidence="8 9">
    <name type="scientific">Basidiobolus ranarum</name>
    <dbReference type="NCBI Taxonomy" id="34480"/>
    <lineage>
        <taxon>Eukaryota</taxon>
        <taxon>Fungi</taxon>
        <taxon>Fungi incertae sedis</taxon>
        <taxon>Zoopagomycota</taxon>
        <taxon>Entomophthoromycotina</taxon>
        <taxon>Basidiobolomycetes</taxon>
        <taxon>Basidiobolales</taxon>
        <taxon>Basidiobolaceae</taxon>
        <taxon>Basidiobolus</taxon>
    </lineage>
</organism>
<keyword evidence="4 8" id="KW-0808">Transferase</keyword>
<dbReference type="PROSITE" id="PS50405">
    <property type="entry name" value="GST_CTER"/>
    <property type="match status" value="1"/>
</dbReference>
<evidence type="ECO:0000259" key="7">
    <source>
        <dbReference type="PROSITE" id="PS50405"/>
    </source>
</evidence>
<evidence type="ECO:0000259" key="6">
    <source>
        <dbReference type="PROSITE" id="PS50404"/>
    </source>
</evidence>
<dbReference type="CDD" id="cd03192">
    <property type="entry name" value="GST_C_Sigma_like"/>
    <property type="match status" value="1"/>
</dbReference>
<dbReference type="SFLD" id="SFLDS00019">
    <property type="entry name" value="Glutathione_Transferase_(cytos"/>
    <property type="match status" value="1"/>
</dbReference>
<dbReference type="Pfam" id="PF02798">
    <property type="entry name" value="GST_N"/>
    <property type="match status" value="1"/>
</dbReference>
<dbReference type="InterPro" id="IPR036282">
    <property type="entry name" value="Glutathione-S-Trfase_C_sf"/>
</dbReference>
<keyword evidence="9" id="KW-1185">Reference proteome</keyword>
<dbReference type="InterPro" id="IPR010987">
    <property type="entry name" value="Glutathione-S-Trfase_C-like"/>
</dbReference>
<comment type="similarity">
    <text evidence="2">Belongs to the GST superfamily. Mu family.</text>
</comment>
<evidence type="ECO:0000256" key="5">
    <source>
        <dbReference type="ARBA" id="ARBA00047960"/>
    </source>
</evidence>
<proteinExistence type="inferred from homology"/>
<accession>A0ABR2WH31</accession>
<dbReference type="Gene3D" id="1.20.1050.130">
    <property type="match status" value="1"/>
</dbReference>
<dbReference type="InterPro" id="IPR004045">
    <property type="entry name" value="Glutathione_S-Trfase_N"/>
</dbReference>
<feature type="domain" description="GST C-terminal" evidence="7">
    <location>
        <begin position="81"/>
        <end position="204"/>
    </location>
</feature>
<gene>
    <name evidence="8" type="primary">GSTM3_2</name>
    <name evidence="8" type="ORF">K7432_014745</name>
</gene>
<dbReference type="PROSITE" id="PS50404">
    <property type="entry name" value="GST_NTER"/>
    <property type="match status" value="1"/>
</dbReference>
<dbReference type="Pfam" id="PF14497">
    <property type="entry name" value="GST_C_3"/>
    <property type="match status" value="1"/>
</dbReference>
<dbReference type="InterPro" id="IPR036249">
    <property type="entry name" value="Thioredoxin-like_sf"/>
</dbReference>
<dbReference type="GO" id="GO:0004364">
    <property type="term" value="F:glutathione transferase activity"/>
    <property type="evidence" value="ECO:0007669"/>
    <property type="project" value="UniProtKB-EC"/>
</dbReference>
<dbReference type="SUPFAM" id="SSF52833">
    <property type="entry name" value="Thioredoxin-like"/>
    <property type="match status" value="1"/>
</dbReference>
<dbReference type="Proteomes" id="UP001479436">
    <property type="component" value="Unassembled WGS sequence"/>
</dbReference>
<protein>
    <recommendedName>
        <fullName evidence="3">glutathione transferase</fullName>
        <ecNumber evidence="3">2.5.1.18</ecNumber>
    </recommendedName>
</protein>
<dbReference type="CDD" id="cd03039">
    <property type="entry name" value="GST_N_Sigma_like"/>
    <property type="match status" value="1"/>
</dbReference>
<feature type="domain" description="GST N-terminal" evidence="6">
    <location>
        <begin position="3"/>
        <end position="79"/>
    </location>
</feature>
<dbReference type="PANTHER" id="PTHR11571">
    <property type="entry name" value="GLUTATHIONE S-TRANSFERASE"/>
    <property type="match status" value="1"/>
</dbReference>
<evidence type="ECO:0000313" key="9">
    <source>
        <dbReference type="Proteomes" id="UP001479436"/>
    </source>
</evidence>
<evidence type="ECO:0000256" key="3">
    <source>
        <dbReference type="ARBA" id="ARBA00012452"/>
    </source>
</evidence>
<dbReference type="InterPro" id="IPR050213">
    <property type="entry name" value="GST_superfamily"/>
</dbReference>
<dbReference type="SUPFAM" id="SSF47616">
    <property type="entry name" value="GST C-terminal domain-like"/>
    <property type="match status" value="1"/>
</dbReference>
<dbReference type="EMBL" id="JASJQH010001761">
    <property type="protein sequence ID" value="KAK9760830.1"/>
    <property type="molecule type" value="Genomic_DNA"/>
</dbReference>
<dbReference type="EC" id="2.5.1.18" evidence="3"/>
<evidence type="ECO:0000256" key="4">
    <source>
        <dbReference type="ARBA" id="ARBA00022679"/>
    </source>
</evidence>
<dbReference type="SFLD" id="SFLDG01205">
    <property type="entry name" value="AMPS.1"/>
    <property type="match status" value="1"/>
</dbReference>
<evidence type="ECO:0000313" key="8">
    <source>
        <dbReference type="EMBL" id="KAK9760830.1"/>
    </source>
</evidence>
<sequence length="216" mass="25337">MTPQYRILYFPIRGLAEELRLFLEEKDIPYTDESFEDWASVKPTLTPLEQVPIVWDGDIKMRQSKAILRYMARKHDGEGRNDLEILQADVVAETTCDWRRKFGFLSYNPDFENLKDAYIKETIPFYLKAFEFFLEENGDTGYFAGRDLTYADICVFDMVDNNLLLDAGSLSESQYPKLYKFYHDFKARPRIAAYLASERRLKYTNGNIAYFNALSI</sequence>
<reference evidence="8 9" key="1">
    <citation type="submission" date="2023-04" db="EMBL/GenBank/DDBJ databases">
        <title>Genome of Basidiobolus ranarum AG-B5.</title>
        <authorList>
            <person name="Stajich J.E."/>
            <person name="Carter-House D."/>
            <person name="Gryganskyi A."/>
        </authorList>
    </citation>
    <scope>NUCLEOTIDE SEQUENCE [LARGE SCALE GENOMIC DNA]</scope>
    <source>
        <strain evidence="8 9">AG-B5</strain>
    </source>
</reference>
<evidence type="ECO:0000256" key="1">
    <source>
        <dbReference type="ARBA" id="ARBA00003701"/>
    </source>
</evidence>
<name>A0ABR2WH31_9FUNG</name>
<dbReference type="InterPro" id="IPR040079">
    <property type="entry name" value="Glutathione_S-Trfase"/>
</dbReference>
<comment type="catalytic activity">
    <reaction evidence="5">
        <text>RX + glutathione = an S-substituted glutathione + a halide anion + H(+)</text>
        <dbReference type="Rhea" id="RHEA:16437"/>
        <dbReference type="ChEBI" id="CHEBI:15378"/>
        <dbReference type="ChEBI" id="CHEBI:16042"/>
        <dbReference type="ChEBI" id="CHEBI:17792"/>
        <dbReference type="ChEBI" id="CHEBI:57925"/>
        <dbReference type="ChEBI" id="CHEBI:90779"/>
        <dbReference type="EC" id="2.5.1.18"/>
    </reaction>
</comment>
<dbReference type="InterPro" id="IPR004046">
    <property type="entry name" value="GST_C"/>
</dbReference>
<dbReference type="PANTHER" id="PTHR11571:SF222">
    <property type="entry name" value="GLUTATHIONE TRANSFERASE"/>
    <property type="match status" value="1"/>
</dbReference>
<evidence type="ECO:0000256" key="2">
    <source>
        <dbReference type="ARBA" id="ARBA00005861"/>
    </source>
</evidence>
<comment type="caution">
    <text evidence="8">The sequence shown here is derived from an EMBL/GenBank/DDBJ whole genome shotgun (WGS) entry which is preliminary data.</text>
</comment>
<comment type="function">
    <text evidence="1">Conjugation of reduced glutathione to a wide number of exogenous and endogenous hydrophobic electrophiles.</text>
</comment>